<sequence>MLKRPELIKLSLVIALLAMVLLIALWLQENQKETALDDSDCRLENSACSVQLEGGNLEVEILSRPIPLEEQVIIDFQLPSGAELLKAHIEGINMYMGRIPVLLERLDAQTVRGQTFLGSCSEPSMKWRLILVLQVPSQAQPVTRQFQFSTSIRPV</sequence>
<reference evidence="2" key="1">
    <citation type="submission" date="2021-03" db="EMBL/GenBank/DDBJ databases">
        <title>novel species isolated from a fishpond in China.</title>
        <authorList>
            <person name="Lu H."/>
            <person name="Cai Z."/>
        </authorList>
    </citation>
    <scope>NUCLEOTIDE SEQUENCE</scope>
    <source>
        <strain evidence="2">JCM 30855</strain>
    </source>
</reference>
<protein>
    <recommendedName>
        <fullName evidence="4">YtkA-like domain-containing protein</fullName>
    </recommendedName>
</protein>
<keyword evidence="1" id="KW-1133">Transmembrane helix</keyword>
<evidence type="ECO:0000313" key="3">
    <source>
        <dbReference type="Proteomes" id="UP000664654"/>
    </source>
</evidence>
<evidence type="ECO:0008006" key="4">
    <source>
        <dbReference type="Google" id="ProtNLM"/>
    </source>
</evidence>
<evidence type="ECO:0000313" key="2">
    <source>
        <dbReference type="EMBL" id="MBN7824258.1"/>
    </source>
</evidence>
<proteinExistence type="predicted"/>
<name>A0A939DKP1_9ALTE</name>
<evidence type="ECO:0000256" key="1">
    <source>
        <dbReference type="SAM" id="Phobius"/>
    </source>
</evidence>
<dbReference type="Proteomes" id="UP000664654">
    <property type="component" value="Unassembled WGS sequence"/>
</dbReference>
<gene>
    <name evidence="2" type="ORF">J0A66_03360</name>
</gene>
<comment type="caution">
    <text evidence="2">The sequence shown here is derived from an EMBL/GenBank/DDBJ whole genome shotgun (WGS) entry which is preliminary data.</text>
</comment>
<dbReference type="EMBL" id="JAFKCV010000002">
    <property type="protein sequence ID" value="MBN7824258.1"/>
    <property type="molecule type" value="Genomic_DNA"/>
</dbReference>
<feature type="transmembrane region" description="Helical" evidence="1">
    <location>
        <begin position="7"/>
        <end position="27"/>
    </location>
</feature>
<accession>A0A939DKP1</accession>
<keyword evidence="1" id="KW-0472">Membrane</keyword>
<keyword evidence="3" id="KW-1185">Reference proteome</keyword>
<dbReference type="AlphaFoldDB" id="A0A939DKP1"/>
<organism evidence="2 3">
    <name type="scientific">Bowmanella dokdonensis</name>
    <dbReference type="NCBI Taxonomy" id="751969"/>
    <lineage>
        <taxon>Bacteria</taxon>
        <taxon>Pseudomonadati</taxon>
        <taxon>Pseudomonadota</taxon>
        <taxon>Gammaproteobacteria</taxon>
        <taxon>Alteromonadales</taxon>
        <taxon>Alteromonadaceae</taxon>
        <taxon>Bowmanella</taxon>
    </lineage>
</organism>
<dbReference type="RefSeq" id="WP_206572382.1">
    <property type="nucleotide sequence ID" value="NZ_JAFKCV010000002.1"/>
</dbReference>
<keyword evidence="1" id="KW-0812">Transmembrane</keyword>